<dbReference type="Proteomes" id="UP000324222">
    <property type="component" value="Unassembled WGS sequence"/>
</dbReference>
<organism evidence="2 3">
    <name type="scientific">Portunus trituberculatus</name>
    <name type="common">Swimming crab</name>
    <name type="synonym">Neptunus trituberculatus</name>
    <dbReference type="NCBI Taxonomy" id="210409"/>
    <lineage>
        <taxon>Eukaryota</taxon>
        <taxon>Metazoa</taxon>
        <taxon>Ecdysozoa</taxon>
        <taxon>Arthropoda</taxon>
        <taxon>Crustacea</taxon>
        <taxon>Multicrustacea</taxon>
        <taxon>Malacostraca</taxon>
        <taxon>Eumalacostraca</taxon>
        <taxon>Eucarida</taxon>
        <taxon>Decapoda</taxon>
        <taxon>Pleocyemata</taxon>
        <taxon>Brachyura</taxon>
        <taxon>Eubrachyura</taxon>
        <taxon>Portunoidea</taxon>
        <taxon>Portunidae</taxon>
        <taxon>Portuninae</taxon>
        <taxon>Portunus</taxon>
    </lineage>
</organism>
<comment type="caution">
    <text evidence="2">The sequence shown here is derived from an EMBL/GenBank/DDBJ whole genome shotgun (WGS) entry which is preliminary data.</text>
</comment>
<feature type="region of interest" description="Disordered" evidence="1">
    <location>
        <begin position="50"/>
        <end position="76"/>
    </location>
</feature>
<proteinExistence type="predicted"/>
<dbReference type="AlphaFoldDB" id="A0A5B7IAQ8"/>
<gene>
    <name evidence="2" type="ORF">E2C01_073909</name>
</gene>
<reference evidence="2 3" key="1">
    <citation type="submission" date="2019-05" db="EMBL/GenBank/DDBJ databases">
        <title>Another draft genome of Portunus trituberculatus and its Hox gene families provides insights of decapod evolution.</title>
        <authorList>
            <person name="Jeong J.-H."/>
            <person name="Song I."/>
            <person name="Kim S."/>
            <person name="Choi T."/>
            <person name="Kim D."/>
            <person name="Ryu S."/>
            <person name="Kim W."/>
        </authorList>
    </citation>
    <scope>NUCLEOTIDE SEQUENCE [LARGE SCALE GENOMIC DNA]</scope>
    <source>
        <tissue evidence="2">Muscle</tissue>
    </source>
</reference>
<evidence type="ECO:0000313" key="2">
    <source>
        <dbReference type="EMBL" id="MPC79383.1"/>
    </source>
</evidence>
<evidence type="ECO:0000256" key="1">
    <source>
        <dbReference type="SAM" id="MobiDB-lite"/>
    </source>
</evidence>
<accession>A0A5B7IAQ8</accession>
<name>A0A5B7IAQ8_PORTR</name>
<sequence length="76" mass="8611">MSGIGTWRRDREVSLLGVPWEAGGGGVAMPAIIMSDKLRVSGGRWWRLEEEEEEEEASPRSSPRQQWPIHRCESFG</sequence>
<evidence type="ECO:0000313" key="3">
    <source>
        <dbReference type="Proteomes" id="UP000324222"/>
    </source>
</evidence>
<keyword evidence="3" id="KW-1185">Reference proteome</keyword>
<protein>
    <submittedName>
        <fullName evidence="2">Uncharacterized protein</fullName>
    </submittedName>
</protein>
<dbReference type="EMBL" id="VSRR010050976">
    <property type="protein sequence ID" value="MPC79383.1"/>
    <property type="molecule type" value="Genomic_DNA"/>
</dbReference>